<evidence type="ECO:0000313" key="6">
    <source>
        <dbReference type="Proteomes" id="UP001219525"/>
    </source>
</evidence>
<gene>
    <name evidence="4" type="ORF">GGX14DRAFT_346709</name>
    <name evidence="5" type="ORF">GGX14DRAFT_346714</name>
</gene>
<evidence type="ECO:0000256" key="1">
    <source>
        <dbReference type="SAM" id="MobiDB-lite"/>
    </source>
</evidence>
<feature type="domain" description="CxC6 like cysteine cluster associated with KDZ" evidence="3">
    <location>
        <begin position="340"/>
        <end position="403"/>
    </location>
</feature>
<evidence type="ECO:0000259" key="2">
    <source>
        <dbReference type="Pfam" id="PF18718"/>
    </source>
</evidence>
<evidence type="ECO:0000313" key="5">
    <source>
        <dbReference type="EMBL" id="KAJ7228712.1"/>
    </source>
</evidence>
<feature type="region of interest" description="Disordered" evidence="1">
    <location>
        <begin position="427"/>
        <end position="448"/>
    </location>
</feature>
<accession>A0AAD6YT78</accession>
<dbReference type="EMBL" id="JARJCW010000002">
    <property type="protein sequence ID" value="KAJ7228152.1"/>
    <property type="molecule type" value="Genomic_DNA"/>
</dbReference>
<comment type="caution">
    <text evidence="5">The sequence shown here is derived from an EMBL/GenBank/DDBJ whole genome shotgun (WGS) entry which is preliminary data.</text>
</comment>
<dbReference type="InterPro" id="IPR041539">
    <property type="entry name" value="CxC5"/>
</dbReference>
<feature type="domain" description="CxC5 like cysteine cluster associated with KDZ" evidence="2">
    <location>
        <begin position="126"/>
        <end position="243"/>
    </location>
</feature>
<dbReference type="EMBL" id="JARJCW010000002">
    <property type="protein sequence ID" value="KAJ7228712.1"/>
    <property type="molecule type" value="Genomic_DNA"/>
</dbReference>
<evidence type="ECO:0000259" key="3">
    <source>
        <dbReference type="Pfam" id="PF18721"/>
    </source>
</evidence>
<dbReference type="Proteomes" id="UP001219525">
    <property type="component" value="Unassembled WGS sequence"/>
</dbReference>
<dbReference type="Pfam" id="PF18721">
    <property type="entry name" value="CxC6"/>
    <property type="match status" value="1"/>
</dbReference>
<name>A0AAD6YT78_9AGAR</name>
<evidence type="ECO:0008006" key="7">
    <source>
        <dbReference type="Google" id="ProtNLM"/>
    </source>
</evidence>
<dbReference type="InterPro" id="IPR040898">
    <property type="entry name" value="CxC6"/>
</dbReference>
<proteinExistence type="predicted"/>
<protein>
    <recommendedName>
        <fullName evidence="7">CxC5 like cysteine cluster associated with KDZ domain-containing protein</fullName>
    </recommendedName>
</protein>
<reference evidence="5" key="1">
    <citation type="submission" date="2023-03" db="EMBL/GenBank/DDBJ databases">
        <title>Massive genome expansion in bonnet fungi (Mycena s.s.) driven by repeated elements and novel gene families across ecological guilds.</title>
        <authorList>
            <consortium name="Lawrence Berkeley National Laboratory"/>
            <person name="Harder C.B."/>
            <person name="Miyauchi S."/>
            <person name="Viragh M."/>
            <person name="Kuo A."/>
            <person name="Thoen E."/>
            <person name="Andreopoulos B."/>
            <person name="Lu D."/>
            <person name="Skrede I."/>
            <person name="Drula E."/>
            <person name="Henrissat B."/>
            <person name="Morin E."/>
            <person name="Kohler A."/>
            <person name="Barry K."/>
            <person name="LaButti K."/>
            <person name="Morin E."/>
            <person name="Salamov A."/>
            <person name="Lipzen A."/>
            <person name="Mereny Z."/>
            <person name="Hegedus B."/>
            <person name="Baldrian P."/>
            <person name="Stursova M."/>
            <person name="Weitz H."/>
            <person name="Taylor A."/>
            <person name="Grigoriev I.V."/>
            <person name="Nagy L.G."/>
            <person name="Martin F."/>
            <person name="Kauserud H."/>
        </authorList>
    </citation>
    <scope>NUCLEOTIDE SEQUENCE</scope>
    <source>
        <strain evidence="5">9144</strain>
    </source>
</reference>
<organism evidence="5 6">
    <name type="scientific">Mycena pura</name>
    <dbReference type="NCBI Taxonomy" id="153505"/>
    <lineage>
        <taxon>Eukaryota</taxon>
        <taxon>Fungi</taxon>
        <taxon>Dikarya</taxon>
        <taxon>Basidiomycota</taxon>
        <taxon>Agaricomycotina</taxon>
        <taxon>Agaricomycetes</taxon>
        <taxon>Agaricomycetidae</taxon>
        <taxon>Agaricales</taxon>
        <taxon>Marasmiineae</taxon>
        <taxon>Mycenaceae</taxon>
        <taxon>Mycena</taxon>
    </lineage>
</organism>
<evidence type="ECO:0000313" key="4">
    <source>
        <dbReference type="EMBL" id="KAJ7228152.1"/>
    </source>
</evidence>
<dbReference type="Pfam" id="PF18718">
    <property type="entry name" value="CxC5"/>
    <property type="match status" value="1"/>
</dbReference>
<dbReference type="AlphaFoldDB" id="A0AAD6YT78"/>
<sequence>MAHISGVEILRRLETYPSLAKNLKYTQVEQFLQLVRRLWPEIVPPQCSQPIILSTHIIEFLAAVLQIDAALVHLSWHAFGDLGQSFFCEPVQSIDDTFRIHGHDHQLGKSFLLQHPKFLTYVLGPETIGPPMSLCPRPECDYHKLGEELVVEARLYTLHRGILPIFSKSLYCRSCHTRYYHNYSVEKASDPTARRIYYSEDIPTFIHVTETCLVEKNLCVYFEKQMAVCHATCQGIARVYNMALGQSSVPNTSRLLHQLTGELVLDSFLFHAVLRDKRRRREVLNVVHKEYQAHRLDEILAERNYRMAGTGQEYWSHACDKCMIVYKGDDGQYYRMTAGVHDGVTVRHVCCSVHNCTEPVPTQRSLFCYTHQDLIKTCCIFGCTKLAQPGFRTCTLEEHRNFQTETELRNTGMFQLHSRLKKAGLNLIPDPTPEDSPEDSTALPSERAGVRGRMSRSWTHNEQLFVRCCGVILSRATFFGAEGITGVKDFLKATFPESYPGSLPSYIFYDNNCQLLKHLQSVGDSYFNTVGLPVDVFHFKCKHTIRDGFCQVNCNPAQFLELIGKNGKWVFNSSAAEQANVWFGKFQNIVQEMPDIRFNFFLDEMIAIHNITTVENLRKQGHKPHLQQEALLRGAQM</sequence>
<keyword evidence="6" id="KW-1185">Reference proteome</keyword>